<organism evidence="1 2">
    <name type="scientific">Bacillus thuringiensis serovar pingluonsis</name>
    <dbReference type="NCBI Taxonomy" id="180881"/>
    <lineage>
        <taxon>Bacteria</taxon>
        <taxon>Bacillati</taxon>
        <taxon>Bacillota</taxon>
        <taxon>Bacilli</taxon>
        <taxon>Bacillales</taxon>
        <taxon>Bacillaceae</taxon>
        <taxon>Bacillus</taxon>
        <taxon>Bacillus cereus group</taxon>
    </lineage>
</organism>
<dbReference type="EMBL" id="NFDL01000047">
    <property type="protein sequence ID" value="OTY44550.1"/>
    <property type="molecule type" value="Genomic_DNA"/>
</dbReference>
<dbReference type="RefSeq" id="WP_088119516.1">
    <property type="nucleotide sequence ID" value="NZ_NFDL01000047.1"/>
</dbReference>
<sequence>MNVKGILERVFEKVNKENVIHIIKEYMPSWEPTKEQKNKNDFKDTFTSLEQLIQEKDIEDFIEMAVMTRMVGLPAYTYKVGSMDFLNKESDKYVKIDEIVNISFQNKYVISIESHSNEDETLSLQLRVKEYLEKYSRGSRDPLGLAAVYKIKCSLDKENKIFTIHSGNHQVQEVIKAFIISKLNCSIENYRIKEHINQSWQIGNASFKTALLLDFTLNRLKNKGISPRFAEIKFNTKKKKQKKDGIRNITINGNNLISSQLACEYISLGCDIISFKVEMTYKGTDLSVAFYLKGNDYDILKIVILNTEDNSLKSDLIEMIQEEYILMCDKGISNLEETRELLTTIYDRFTKQGDKILNSVIQSSTLRNVELIASVLTSLDSDNDEIVSVLKEFSQLNKTILDSVGYDSIDENLNKINHFIGFDDSDIDLEDEDQVQEDIVSSI</sequence>
<name>A0A243BEL2_BACTU</name>
<proteinExistence type="predicted"/>
<evidence type="ECO:0000313" key="2">
    <source>
        <dbReference type="Proteomes" id="UP000195089"/>
    </source>
</evidence>
<dbReference type="AlphaFoldDB" id="A0A243BEL2"/>
<comment type="caution">
    <text evidence="1">The sequence shown here is derived from an EMBL/GenBank/DDBJ whole genome shotgun (WGS) entry which is preliminary data.</text>
</comment>
<protein>
    <submittedName>
        <fullName evidence="1">Uncharacterized protein</fullName>
    </submittedName>
</protein>
<evidence type="ECO:0000313" key="1">
    <source>
        <dbReference type="EMBL" id="OTY44550.1"/>
    </source>
</evidence>
<accession>A0A243BEL2</accession>
<reference evidence="1 2" key="1">
    <citation type="submission" date="2016-10" db="EMBL/GenBank/DDBJ databases">
        <title>Comparative genomics of Bacillus thuringiensis reveals a path to pathogens against multiple invertebrate hosts.</title>
        <authorList>
            <person name="Zheng J."/>
            <person name="Gao Q."/>
            <person name="Liu H."/>
            <person name="Peng D."/>
            <person name="Ruan L."/>
            <person name="Sun M."/>
        </authorList>
    </citation>
    <scope>NUCLEOTIDE SEQUENCE [LARGE SCALE GENOMIC DNA]</scope>
    <source>
        <strain evidence="1">BGSC 4BX1</strain>
    </source>
</reference>
<gene>
    <name evidence="1" type="ORF">BK742_13025</name>
</gene>
<dbReference type="Proteomes" id="UP000195089">
    <property type="component" value="Unassembled WGS sequence"/>
</dbReference>